<dbReference type="InterPro" id="IPR056172">
    <property type="entry name" value="PolC_DP2_cat_dom"/>
</dbReference>
<dbReference type="PANTHER" id="PTHR42210">
    <property type="entry name" value="DNA POLYMERASE II LARGE SUBUNIT"/>
    <property type="match status" value="1"/>
</dbReference>
<dbReference type="InterPro" id="IPR004475">
    <property type="entry name" value="PolC_DP2"/>
</dbReference>
<reference evidence="2" key="1">
    <citation type="journal article" date="2010" name="ISME J.">
        <title>Metagenome of the Mediterranean deep chlorophyll maximum studied by direct and fosmid library 454 pyrosequencing.</title>
        <authorList>
            <person name="Ghai R."/>
            <person name="Martin-Cuadrado A.B."/>
            <person name="Molto A.G."/>
            <person name="Heredia I.G."/>
            <person name="Cabrera R."/>
            <person name="Martin J."/>
            <person name="Verdu M."/>
            <person name="Deschamps P."/>
            <person name="Moreira D."/>
            <person name="Lopez-Garcia P."/>
            <person name="Mira A."/>
            <person name="Rodriguez-Valera F."/>
        </authorList>
    </citation>
    <scope>NUCLEOTIDE SEQUENCE</scope>
</reference>
<proteinExistence type="predicted"/>
<protein>
    <recommendedName>
        <fullName evidence="1">DNA polymerase II large subunit DP2 catalytic domain-containing protein</fullName>
    </recommendedName>
</protein>
<dbReference type="PANTHER" id="PTHR42210:SF1">
    <property type="entry name" value="DNA POLYMERASE II LARGE SUBUNIT"/>
    <property type="match status" value="1"/>
</dbReference>
<dbReference type="GO" id="GO:0006260">
    <property type="term" value="P:DNA replication"/>
    <property type="evidence" value="ECO:0007669"/>
    <property type="project" value="InterPro"/>
</dbReference>
<dbReference type="GO" id="GO:0003677">
    <property type="term" value="F:DNA binding"/>
    <property type="evidence" value="ECO:0007669"/>
    <property type="project" value="InterPro"/>
</dbReference>
<organism evidence="2">
    <name type="scientific">uncultured archaeon MedDCM-OCT-S05-C418</name>
    <dbReference type="NCBI Taxonomy" id="743091"/>
    <lineage>
        <taxon>Archaea</taxon>
        <taxon>environmental samples</taxon>
    </lineage>
</organism>
<evidence type="ECO:0000259" key="1">
    <source>
        <dbReference type="Pfam" id="PF24846"/>
    </source>
</evidence>
<evidence type="ECO:0000313" key="2">
    <source>
        <dbReference type="EMBL" id="ADD93116.1"/>
    </source>
</evidence>
<dbReference type="EMBL" id="GU942965">
    <property type="protein sequence ID" value="ADD93116.1"/>
    <property type="molecule type" value="Genomic_DNA"/>
</dbReference>
<sequence>MDAPLVLTTRLNPTEVDKEALNVDSGWFYSRDFYETTLSQPHPKECAERMDFVERRLGSVAAVRGYGYTHDCHAIDQGPALCAYKTLDTMIDKMNGQLDLGHRLRGVDVRTVASSVVRSHFLPDLRGNLNAYARQKIRCLKCGHSYRRMPVAGTCIQAKKETGRGLSSVGVSKSEGGLCGGNLALTVSEGAVRKYIKVTKHVMATYGVDMYTRQNVEWLADSADSLFNNDRAKQLSLADFL</sequence>
<dbReference type="Pfam" id="PF24846">
    <property type="entry name" value="PolC_DP2_cat"/>
    <property type="match status" value="1"/>
</dbReference>
<dbReference type="GO" id="GO:0003887">
    <property type="term" value="F:DNA-directed DNA polymerase activity"/>
    <property type="evidence" value="ECO:0007669"/>
    <property type="project" value="InterPro"/>
</dbReference>
<feature type="domain" description="DNA polymerase II large subunit DP2 catalytic" evidence="1">
    <location>
        <begin position="1"/>
        <end position="93"/>
    </location>
</feature>
<name>D6PBL5_9ARCH</name>
<accession>D6PBL5</accession>
<dbReference type="AlphaFoldDB" id="D6PBL5"/>